<evidence type="ECO:0000313" key="1">
    <source>
        <dbReference type="EMBL" id="KYO24078.1"/>
    </source>
</evidence>
<comment type="caution">
    <text evidence="1">The sequence shown here is derived from an EMBL/GenBank/DDBJ whole genome shotgun (WGS) entry which is preliminary data.</text>
</comment>
<dbReference type="EMBL" id="AKHW03006155">
    <property type="protein sequence ID" value="KYO24078.1"/>
    <property type="molecule type" value="Genomic_DNA"/>
</dbReference>
<dbReference type="AlphaFoldDB" id="A0A151MHS8"/>
<dbReference type="Proteomes" id="UP000050525">
    <property type="component" value="Unassembled WGS sequence"/>
</dbReference>
<gene>
    <name evidence="1" type="ORF">Y1Q_0004657</name>
</gene>
<reference evidence="1 2" key="1">
    <citation type="journal article" date="2012" name="Genome Biol.">
        <title>Sequencing three crocodilian genomes to illuminate the evolution of archosaurs and amniotes.</title>
        <authorList>
            <person name="St John J.A."/>
            <person name="Braun E.L."/>
            <person name="Isberg S.R."/>
            <person name="Miles L.G."/>
            <person name="Chong A.Y."/>
            <person name="Gongora J."/>
            <person name="Dalzell P."/>
            <person name="Moran C."/>
            <person name="Bed'hom B."/>
            <person name="Abzhanov A."/>
            <person name="Burgess S.C."/>
            <person name="Cooksey A.M."/>
            <person name="Castoe T.A."/>
            <person name="Crawford N.G."/>
            <person name="Densmore L.D."/>
            <person name="Drew J.C."/>
            <person name="Edwards S.V."/>
            <person name="Faircloth B.C."/>
            <person name="Fujita M.K."/>
            <person name="Greenwold M.J."/>
            <person name="Hoffmann F.G."/>
            <person name="Howard J.M."/>
            <person name="Iguchi T."/>
            <person name="Janes D.E."/>
            <person name="Khan S.Y."/>
            <person name="Kohno S."/>
            <person name="de Koning A.J."/>
            <person name="Lance S.L."/>
            <person name="McCarthy F.M."/>
            <person name="McCormack J.E."/>
            <person name="Merchant M.E."/>
            <person name="Peterson D.G."/>
            <person name="Pollock D.D."/>
            <person name="Pourmand N."/>
            <person name="Raney B.J."/>
            <person name="Roessler K.A."/>
            <person name="Sanford J.R."/>
            <person name="Sawyer R.H."/>
            <person name="Schmidt C.J."/>
            <person name="Triplett E.W."/>
            <person name="Tuberville T.D."/>
            <person name="Venegas-Anaya M."/>
            <person name="Howard J.T."/>
            <person name="Jarvis E.D."/>
            <person name="Guillette L.J.Jr."/>
            <person name="Glenn T.C."/>
            <person name="Green R.E."/>
            <person name="Ray D.A."/>
        </authorList>
    </citation>
    <scope>NUCLEOTIDE SEQUENCE [LARGE SCALE GENOMIC DNA]</scope>
    <source>
        <strain evidence="1">KSC_2009_1</strain>
    </source>
</reference>
<protein>
    <submittedName>
        <fullName evidence="1">Uncharacterized protein</fullName>
    </submittedName>
</protein>
<name>A0A151MHS8_ALLMI</name>
<evidence type="ECO:0000313" key="2">
    <source>
        <dbReference type="Proteomes" id="UP000050525"/>
    </source>
</evidence>
<accession>A0A151MHS8</accession>
<keyword evidence="2" id="KW-1185">Reference proteome</keyword>
<organism evidence="1 2">
    <name type="scientific">Alligator mississippiensis</name>
    <name type="common">American alligator</name>
    <dbReference type="NCBI Taxonomy" id="8496"/>
    <lineage>
        <taxon>Eukaryota</taxon>
        <taxon>Metazoa</taxon>
        <taxon>Chordata</taxon>
        <taxon>Craniata</taxon>
        <taxon>Vertebrata</taxon>
        <taxon>Euteleostomi</taxon>
        <taxon>Archelosauria</taxon>
        <taxon>Archosauria</taxon>
        <taxon>Crocodylia</taxon>
        <taxon>Alligatoridae</taxon>
        <taxon>Alligatorinae</taxon>
        <taxon>Alligator</taxon>
    </lineage>
</organism>
<sequence>MNKGPAVKTENKKIILASSIWLSKYKIRGWPCRMCPVALVSSGIHRSLLELRSFPVAVRSLQTMSLPGPPEEPRG</sequence>
<proteinExistence type="predicted"/>